<keyword evidence="5 7" id="KW-1133">Transmembrane helix</keyword>
<organism evidence="9">
    <name type="scientific">freshwater metagenome</name>
    <dbReference type="NCBI Taxonomy" id="449393"/>
    <lineage>
        <taxon>unclassified sequences</taxon>
        <taxon>metagenomes</taxon>
        <taxon>ecological metagenomes</taxon>
    </lineage>
</organism>
<dbReference type="SUPFAM" id="SSF161098">
    <property type="entry name" value="MetI-like"/>
    <property type="match status" value="1"/>
</dbReference>
<name>A0A6J6ZWX2_9ZZZZ</name>
<feature type="transmembrane region" description="Helical" evidence="7">
    <location>
        <begin position="219"/>
        <end position="236"/>
    </location>
</feature>
<keyword evidence="2" id="KW-0813">Transport</keyword>
<dbReference type="GO" id="GO:0055085">
    <property type="term" value="P:transmembrane transport"/>
    <property type="evidence" value="ECO:0007669"/>
    <property type="project" value="InterPro"/>
</dbReference>
<feature type="transmembrane region" description="Helical" evidence="7">
    <location>
        <begin position="152"/>
        <end position="169"/>
    </location>
</feature>
<dbReference type="PROSITE" id="PS50928">
    <property type="entry name" value="ABC_TM1"/>
    <property type="match status" value="1"/>
</dbReference>
<keyword evidence="4 7" id="KW-0812">Transmembrane</keyword>
<dbReference type="EMBL" id="CAFABK010000012">
    <property type="protein sequence ID" value="CAB4824978.1"/>
    <property type="molecule type" value="Genomic_DNA"/>
</dbReference>
<feature type="transmembrane region" description="Helical" evidence="7">
    <location>
        <begin position="33"/>
        <end position="51"/>
    </location>
</feature>
<feature type="transmembrane region" description="Helical" evidence="7">
    <location>
        <begin position="126"/>
        <end position="146"/>
    </location>
</feature>
<accession>A0A6J6ZWX2</accession>
<dbReference type="Pfam" id="PF12911">
    <property type="entry name" value="OppC_N"/>
    <property type="match status" value="1"/>
</dbReference>
<reference evidence="9" key="1">
    <citation type="submission" date="2020-05" db="EMBL/GenBank/DDBJ databases">
        <authorList>
            <person name="Chiriac C."/>
            <person name="Salcher M."/>
            <person name="Ghai R."/>
            <person name="Kavagutti S V."/>
        </authorList>
    </citation>
    <scope>NUCLEOTIDE SEQUENCE</scope>
</reference>
<dbReference type="PANTHER" id="PTHR43386">
    <property type="entry name" value="OLIGOPEPTIDE TRANSPORT SYSTEM PERMEASE PROTEIN APPC"/>
    <property type="match status" value="1"/>
</dbReference>
<evidence type="ECO:0000256" key="5">
    <source>
        <dbReference type="ARBA" id="ARBA00022989"/>
    </source>
</evidence>
<dbReference type="AlphaFoldDB" id="A0A6J6ZWX2"/>
<keyword evidence="6 7" id="KW-0472">Membrane</keyword>
<proteinExistence type="predicted"/>
<evidence type="ECO:0000313" key="9">
    <source>
        <dbReference type="EMBL" id="CAB4824978.1"/>
    </source>
</evidence>
<protein>
    <submittedName>
        <fullName evidence="9">Unannotated protein</fullName>
    </submittedName>
</protein>
<feature type="transmembrane region" description="Helical" evidence="7">
    <location>
        <begin position="93"/>
        <end position="114"/>
    </location>
</feature>
<evidence type="ECO:0000256" key="2">
    <source>
        <dbReference type="ARBA" id="ARBA00022448"/>
    </source>
</evidence>
<evidence type="ECO:0000256" key="1">
    <source>
        <dbReference type="ARBA" id="ARBA00004651"/>
    </source>
</evidence>
<evidence type="ECO:0000256" key="4">
    <source>
        <dbReference type="ARBA" id="ARBA00022692"/>
    </source>
</evidence>
<gene>
    <name evidence="9" type="ORF">UFOPK3204_00422</name>
</gene>
<dbReference type="InterPro" id="IPR035906">
    <property type="entry name" value="MetI-like_sf"/>
</dbReference>
<dbReference type="InterPro" id="IPR025966">
    <property type="entry name" value="OppC_N"/>
</dbReference>
<dbReference type="Pfam" id="PF00528">
    <property type="entry name" value="BPD_transp_1"/>
    <property type="match status" value="1"/>
</dbReference>
<keyword evidence="3" id="KW-1003">Cell membrane</keyword>
<sequence>MTSAQANAQSEQRPRSAWSVTWRTALRQPRTRVGLVLSGFVIALALFGPLLSRSDPNEFVGAPFIGPSGEALLGTDFLGQDVLQRVLHGGRTLLWMSLTATILGVLIGLAIGMIAGYSRRRVDGSLMWLMDVILAFPQIVLAVVFVSMLGPLPWLIVLVVALTHIPRVARLTRSLTADCVRQEYIEAAEAIATPKSRILIREVLPNLTTPLAVEATIRLAWSVAIIAALSFVGFGVQPPFPDWGLMINENRIGLVVQPWSVLAPVFLVAILAVGVSLVGDGIARAVSGVDERVGQ</sequence>
<dbReference type="Gene3D" id="1.10.3720.10">
    <property type="entry name" value="MetI-like"/>
    <property type="match status" value="1"/>
</dbReference>
<evidence type="ECO:0000256" key="6">
    <source>
        <dbReference type="ARBA" id="ARBA00023136"/>
    </source>
</evidence>
<dbReference type="PANTHER" id="PTHR43386:SF25">
    <property type="entry name" value="PEPTIDE ABC TRANSPORTER PERMEASE PROTEIN"/>
    <property type="match status" value="1"/>
</dbReference>
<dbReference type="InterPro" id="IPR050366">
    <property type="entry name" value="BP-dependent_transpt_permease"/>
</dbReference>
<comment type="subcellular location">
    <subcellularLocation>
        <location evidence="1">Cell membrane</location>
        <topology evidence="1">Multi-pass membrane protein</topology>
    </subcellularLocation>
</comment>
<evidence type="ECO:0000259" key="8">
    <source>
        <dbReference type="PROSITE" id="PS50928"/>
    </source>
</evidence>
<dbReference type="GO" id="GO:0005886">
    <property type="term" value="C:plasma membrane"/>
    <property type="evidence" value="ECO:0007669"/>
    <property type="project" value="UniProtKB-SubCell"/>
</dbReference>
<evidence type="ECO:0000256" key="7">
    <source>
        <dbReference type="SAM" id="Phobius"/>
    </source>
</evidence>
<feature type="transmembrane region" description="Helical" evidence="7">
    <location>
        <begin position="256"/>
        <end position="278"/>
    </location>
</feature>
<feature type="domain" description="ABC transmembrane type-1" evidence="8">
    <location>
        <begin position="94"/>
        <end position="279"/>
    </location>
</feature>
<dbReference type="InterPro" id="IPR000515">
    <property type="entry name" value="MetI-like"/>
</dbReference>
<evidence type="ECO:0000256" key="3">
    <source>
        <dbReference type="ARBA" id="ARBA00022475"/>
    </source>
</evidence>
<dbReference type="CDD" id="cd06261">
    <property type="entry name" value="TM_PBP2"/>
    <property type="match status" value="1"/>
</dbReference>